<sequence>TLAGATLAALPMILIFLFLQRYFVRGLRVGALKE</sequence>
<dbReference type="SUPFAM" id="SSF161098">
    <property type="entry name" value="MetI-like"/>
    <property type="match status" value="1"/>
</dbReference>
<gene>
    <name evidence="6" type="ORF">ENG47_06710</name>
</gene>
<dbReference type="InterPro" id="IPR035906">
    <property type="entry name" value="MetI-like_sf"/>
</dbReference>
<dbReference type="AlphaFoldDB" id="A0A7V0QSG5"/>
<protein>
    <submittedName>
        <fullName evidence="6">Carbohydrate ABC transporter permease</fullName>
    </submittedName>
</protein>
<dbReference type="GO" id="GO:0016020">
    <property type="term" value="C:membrane"/>
    <property type="evidence" value="ECO:0007669"/>
    <property type="project" value="UniProtKB-SubCell"/>
</dbReference>
<keyword evidence="2 5" id="KW-0812">Transmembrane</keyword>
<name>A0A7V0QSG5_UNCAE</name>
<dbReference type="EMBL" id="DRBC01000403">
    <property type="protein sequence ID" value="HDN85427.1"/>
    <property type="molecule type" value="Genomic_DNA"/>
</dbReference>
<evidence type="ECO:0000313" key="6">
    <source>
        <dbReference type="EMBL" id="HDN85427.1"/>
    </source>
</evidence>
<evidence type="ECO:0000256" key="2">
    <source>
        <dbReference type="ARBA" id="ARBA00022692"/>
    </source>
</evidence>
<accession>A0A7V0QSG5</accession>
<evidence type="ECO:0000256" key="4">
    <source>
        <dbReference type="ARBA" id="ARBA00023136"/>
    </source>
</evidence>
<reference evidence="6" key="1">
    <citation type="journal article" date="2020" name="mSystems">
        <title>Genome- and Community-Level Interaction Insights into Carbon Utilization and Element Cycling Functions of Hydrothermarchaeota in Hydrothermal Sediment.</title>
        <authorList>
            <person name="Zhou Z."/>
            <person name="Liu Y."/>
            <person name="Xu W."/>
            <person name="Pan J."/>
            <person name="Luo Z.H."/>
            <person name="Li M."/>
        </authorList>
    </citation>
    <scope>NUCLEOTIDE SEQUENCE [LARGE SCALE GENOMIC DNA]</scope>
    <source>
        <strain evidence="6">HyVt-219</strain>
    </source>
</reference>
<evidence type="ECO:0000256" key="3">
    <source>
        <dbReference type="ARBA" id="ARBA00022989"/>
    </source>
</evidence>
<comment type="subcellular location">
    <subcellularLocation>
        <location evidence="1">Membrane</location>
        <topology evidence="1">Multi-pass membrane protein</topology>
    </subcellularLocation>
</comment>
<evidence type="ECO:0000256" key="1">
    <source>
        <dbReference type="ARBA" id="ARBA00004141"/>
    </source>
</evidence>
<comment type="caution">
    <text evidence="6">The sequence shown here is derived from an EMBL/GenBank/DDBJ whole genome shotgun (WGS) entry which is preliminary data.</text>
</comment>
<feature type="non-terminal residue" evidence="6">
    <location>
        <position position="1"/>
    </location>
</feature>
<feature type="transmembrane region" description="Helical" evidence="5">
    <location>
        <begin position="6"/>
        <end position="24"/>
    </location>
</feature>
<proteinExistence type="predicted"/>
<keyword evidence="4 5" id="KW-0472">Membrane</keyword>
<organism evidence="6">
    <name type="scientific">Aerophobetes bacterium</name>
    <dbReference type="NCBI Taxonomy" id="2030807"/>
    <lineage>
        <taxon>Bacteria</taxon>
        <taxon>Candidatus Aerophobota</taxon>
    </lineage>
</organism>
<keyword evidence="3 5" id="KW-1133">Transmembrane helix</keyword>
<evidence type="ECO:0000256" key="5">
    <source>
        <dbReference type="SAM" id="Phobius"/>
    </source>
</evidence>
<dbReference type="Proteomes" id="UP000885660">
    <property type="component" value="Unassembled WGS sequence"/>
</dbReference>